<dbReference type="NCBIfam" id="TIGR00361">
    <property type="entry name" value="ComEC_Rec2"/>
    <property type="match status" value="1"/>
</dbReference>
<dbReference type="NCBIfam" id="TIGR00360">
    <property type="entry name" value="ComEC_N-term"/>
    <property type="match status" value="1"/>
</dbReference>
<dbReference type="InterPro" id="IPR004797">
    <property type="entry name" value="Competence_ComEC/Rec2"/>
</dbReference>
<evidence type="ECO:0000256" key="5">
    <source>
        <dbReference type="ARBA" id="ARBA00023136"/>
    </source>
</evidence>
<evidence type="ECO:0000256" key="4">
    <source>
        <dbReference type="ARBA" id="ARBA00022989"/>
    </source>
</evidence>
<dbReference type="EMBL" id="JASGBH010000001">
    <property type="protein sequence ID" value="MDI9232516.1"/>
    <property type="molecule type" value="Genomic_DNA"/>
</dbReference>
<feature type="transmembrane region" description="Helical" evidence="6">
    <location>
        <begin position="518"/>
        <end position="537"/>
    </location>
</feature>
<evidence type="ECO:0000259" key="7">
    <source>
        <dbReference type="SMART" id="SM00849"/>
    </source>
</evidence>
<dbReference type="CDD" id="cd07731">
    <property type="entry name" value="ComA-like_MBL-fold"/>
    <property type="match status" value="1"/>
</dbReference>
<evidence type="ECO:0000313" key="8">
    <source>
        <dbReference type="EMBL" id="MDI9232516.1"/>
    </source>
</evidence>
<organism evidence="8 9">
    <name type="scientific">Limnohabitans lacus</name>
    <dbReference type="NCBI Taxonomy" id="3045173"/>
    <lineage>
        <taxon>Bacteria</taxon>
        <taxon>Pseudomonadati</taxon>
        <taxon>Pseudomonadota</taxon>
        <taxon>Betaproteobacteria</taxon>
        <taxon>Burkholderiales</taxon>
        <taxon>Comamonadaceae</taxon>
        <taxon>Limnohabitans</taxon>
    </lineage>
</organism>
<reference evidence="8" key="1">
    <citation type="submission" date="2023-05" db="EMBL/GenBank/DDBJ databases">
        <title>Limnohabitans sp. strain HM2-2 Genome sequencing and assembly.</title>
        <authorList>
            <person name="Jung Y."/>
        </authorList>
    </citation>
    <scope>NUCLEOTIDE SEQUENCE</scope>
    <source>
        <strain evidence="8">HM2-2</strain>
    </source>
</reference>
<dbReference type="InterPro" id="IPR025405">
    <property type="entry name" value="DUF4131"/>
</dbReference>
<feature type="domain" description="Metallo-beta-lactamase" evidence="7">
    <location>
        <begin position="577"/>
        <end position="771"/>
    </location>
</feature>
<dbReference type="Proteomes" id="UP001431902">
    <property type="component" value="Unassembled WGS sequence"/>
</dbReference>
<dbReference type="Pfam" id="PF03772">
    <property type="entry name" value="Competence"/>
    <property type="match status" value="1"/>
</dbReference>
<feature type="transmembrane region" description="Helical" evidence="6">
    <location>
        <begin position="322"/>
        <end position="341"/>
    </location>
</feature>
<evidence type="ECO:0000256" key="3">
    <source>
        <dbReference type="ARBA" id="ARBA00022692"/>
    </source>
</evidence>
<comment type="subcellular location">
    <subcellularLocation>
        <location evidence="1">Cell membrane</location>
        <topology evidence="1">Multi-pass membrane protein</topology>
    </subcellularLocation>
</comment>
<dbReference type="PANTHER" id="PTHR30619">
    <property type="entry name" value="DNA INTERNALIZATION/COMPETENCE PROTEIN COMEC/REC2"/>
    <property type="match status" value="1"/>
</dbReference>
<keyword evidence="5 6" id="KW-0472">Membrane</keyword>
<dbReference type="RefSeq" id="WP_283222922.1">
    <property type="nucleotide sequence ID" value="NZ_JASGBH010000001.1"/>
</dbReference>
<evidence type="ECO:0000256" key="6">
    <source>
        <dbReference type="SAM" id="Phobius"/>
    </source>
</evidence>
<keyword evidence="9" id="KW-1185">Reference proteome</keyword>
<proteinExistence type="predicted"/>
<dbReference type="InterPro" id="IPR035681">
    <property type="entry name" value="ComA-like_MBL"/>
</dbReference>
<feature type="transmembrane region" description="Helical" evidence="6">
    <location>
        <begin position="64"/>
        <end position="87"/>
    </location>
</feature>
<accession>A0ABT6X395</accession>
<dbReference type="InterPro" id="IPR004477">
    <property type="entry name" value="ComEC_N"/>
</dbReference>
<dbReference type="PANTHER" id="PTHR30619:SF1">
    <property type="entry name" value="RECOMBINATION PROTEIN 2"/>
    <property type="match status" value="1"/>
</dbReference>
<sequence>MHNLRWARGLSPVLLAWCAGVAVQLQQVALWSASSYAVTFAATFAALAGLALRGRGHSRRFGAWRPMAVCGAVGVLAFAVTAGHALLKVQAIDPALEGQDLVLVGVVQAMPQRQDIGWRFRFEVETAHRVQGGQAVRVPRHVYLGWYGQDGVSDSGWNLSALPEPVQAGERWRLRARLKAPHGNMNPRGFDYELWLWEQGLGATGTVRTGAAHPPPERLAQTWAHPVEWWRQSVRDRLQNRLAPEHASVAGIVVALVTGDQAAIDRSHWDVFRATGVAHLMSISGLHVTMFAWLAAVAMAGCWRQSARWGFKGALRWPAPQVGAVAGLGLAVLYAVFSGWGVPAQRTVWMLGVVTLLRLSARQWAAGQVCLLAAAVVLALDPWALLQPGFWLSFVAVAVLLWTDQRSAVVHRLGAKEGAPWCPAWVRSWVGRLWGLLREQSVVTLALAPLCLLFFGQVSLVGLLANLVAIPWVSFVVTPLAMLGVLWPGLAVWAAWALEPLTALLVWLAAWPAASVQLALPPGGFALLALVAALLWVSAWPRSWKLASLTLLWPALFWTAPRPALGTYELLITDVGQGNAVLVRTAKHSLLYDAGPRYSAESDAGHRVLVPLLSQTAEKLDVLMLSHRDSDHTGGAAAVLAMQPQAGLMSSLEASHPLWGMARTMQLCQRGQRWAWDGVQFEVLHPTAGALDGAEPLAKPNALSCVLRISDGARSVLLAGDIEAPQERALVAAGLDPVDLLLVPHHGSKTSSTPEFLAALQPRLALVQAGYRNRFGHPAPAVVARYQALHIRLIDSPHCGAATWRSDAPEQVVCERERSRRYWHHAPP</sequence>
<dbReference type="Pfam" id="PF13567">
    <property type="entry name" value="DUF4131"/>
    <property type="match status" value="1"/>
</dbReference>
<dbReference type="SMART" id="SM00849">
    <property type="entry name" value="Lactamase_B"/>
    <property type="match status" value="1"/>
</dbReference>
<dbReference type="Pfam" id="PF00753">
    <property type="entry name" value="Lactamase_B"/>
    <property type="match status" value="1"/>
</dbReference>
<feature type="transmembrane region" description="Helical" evidence="6">
    <location>
        <begin position="442"/>
        <end position="465"/>
    </location>
</feature>
<gene>
    <name evidence="8" type="ORF">QLQ16_01545</name>
</gene>
<keyword evidence="2" id="KW-1003">Cell membrane</keyword>
<evidence type="ECO:0000313" key="9">
    <source>
        <dbReference type="Proteomes" id="UP001431902"/>
    </source>
</evidence>
<dbReference type="InterPro" id="IPR036866">
    <property type="entry name" value="RibonucZ/Hydroxyglut_hydro"/>
</dbReference>
<keyword evidence="3 6" id="KW-0812">Transmembrane</keyword>
<dbReference type="InterPro" id="IPR001279">
    <property type="entry name" value="Metallo-B-lactamas"/>
</dbReference>
<dbReference type="InterPro" id="IPR052159">
    <property type="entry name" value="Competence_DNA_uptake"/>
</dbReference>
<feature type="transmembrane region" description="Helical" evidence="6">
    <location>
        <begin position="35"/>
        <end position="52"/>
    </location>
</feature>
<dbReference type="SUPFAM" id="SSF56281">
    <property type="entry name" value="Metallo-hydrolase/oxidoreductase"/>
    <property type="match status" value="1"/>
</dbReference>
<comment type="caution">
    <text evidence="8">The sequence shown here is derived from an EMBL/GenBank/DDBJ whole genome shotgun (WGS) entry which is preliminary data.</text>
</comment>
<feature type="transmembrane region" description="Helical" evidence="6">
    <location>
        <begin position="385"/>
        <end position="403"/>
    </location>
</feature>
<dbReference type="Gene3D" id="3.60.15.10">
    <property type="entry name" value="Ribonuclease Z/Hydroxyacylglutathione hydrolase-like"/>
    <property type="match status" value="1"/>
</dbReference>
<feature type="transmembrane region" description="Helical" evidence="6">
    <location>
        <begin position="280"/>
        <end position="301"/>
    </location>
</feature>
<name>A0ABT6X395_9BURK</name>
<evidence type="ECO:0000256" key="2">
    <source>
        <dbReference type="ARBA" id="ARBA00022475"/>
    </source>
</evidence>
<protein>
    <submittedName>
        <fullName evidence="8">DNA internalization-related competence protein ComEC/Rec2</fullName>
    </submittedName>
</protein>
<evidence type="ECO:0000256" key="1">
    <source>
        <dbReference type="ARBA" id="ARBA00004651"/>
    </source>
</evidence>
<keyword evidence="4 6" id="KW-1133">Transmembrane helix</keyword>